<evidence type="ECO:0000313" key="1">
    <source>
        <dbReference type="EMBL" id="MEP0950067.1"/>
    </source>
</evidence>
<proteinExistence type="predicted"/>
<keyword evidence="2" id="KW-1185">Reference proteome</keyword>
<comment type="caution">
    <text evidence="1">The sequence shown here is derived from an EMBL/GenBank/DDBJ whole genome shotgun (WGS) entry which is preliminary data.</text>
</comment>
<accession>A0ABV0KBE2</accession>
<dbReference type="EMBL" id="JAMPKX010000019">
    <property type="protein sequence ID" value="MEP0950067.1"/>
    <property type="molecule type" value="Genomic_DNA"/>
</dbReference>
<protein>
    <submittedName>
        <fullName evidence="1">Uncharacterized protein</fullName>
    </submittedName>
</protein>
<dbReference type="Proteomes" id="UP001482513">
    <property type="component" value="Unassembled WGS sequence"/>
</dbReference>
<reference evidence="1 2" key="1">
    <citation type="submission" date="2022-04" db="EMBL/GenBank/DDBJ databases">
        <title>Positive selection, recombination, and allopatry shape intraspecific diversity of widespread and dominant cyanobacteria.</title>
        <authorList>
            <person name="Wei J."/>
            <person name="Shu W."/>
            <person name="Hu C."/>
        </authorList>
    </citation>
    <scope>NUCLEOTIDE SEQUENCE [LARGE SCALE GENOMIC DNA]</scope>
    <source>
        <strain evidence="1 2">DQ-A4</strain>
    </source>
</reference>
<sequence>MLTINAPPTFEFFQGNSLSDLFAQDVSGDRDALILNCPATASWAAYSNTQTYSLQDGSSEATKTSFDKICQEEP</sequence>
<gene>
    <name evidence="1" type="ORF">NC992_24555</name>
</gene>
<name>A0ABV0KBE2_9CYAN</name>
<evidence type="ECO:0000313" key="2">
    <source>
        <dbReference type="Proteomes" id="UP001482513"/>
    </source>
</evidence>
<dbReference type="RefSeq" id="WP_348251380.1">
    <property type="nucleotide sequence ID" value="NZ_JAMPKX010000019.1"/>
</dbReference>
<organism evidence="1 2">
    <name type="scientific">Leptolyngbya subtilissima DQ-A4</name>
    <dbReference type="NCBI Taxonomy" id="2933933"/>
    <lineage>
        <taxon>Bacteria</taxon>
        <taxon>Bacillati</taxon>
        <taxon>Cyanobacteriota</taxon>
        <taxon>Cyanophyceae</taxon>
        <taxon>Leptolyngbyales</taxon>
        <taxon>Leptolyngbyaceae</taxon>
        <taxon>Leptolyngbya group</taxon>
        <taxon>Leptolyngbya</taxon>
    </lineage>
</organism>